<evidence type="ECO:0000313" key="1">
    <source>
        <dbReference type="EMBL" id="GAG10460.1"/>
    </source>
</evidence>
<organism evidence="1">
    <name type="scientific">marine sediment metagenome</name>
    <dbReference type="NCBI Taxonomy" id="412755"/>
    <lineage>
        <taxon>unclassified sequences</taxon>
        <taxon>metagenomes</taxon>
        <taxon>ecological metagenomes</taxon>
    </lineage>
</organism>
<sequence length="271" mass="30340">FEITDLTDPEVVLVTPIGGEEFVGALEYTIGWIASDNYKLALSYFYFSSDDGKTFSIFDSTNARDFTYDWIVPEIHSDSCRLKIVIKDSIGNSASDSTKAVFKIGRGPTAFLTTPTTEQSGDVIIEYQLWDKQRDALSFTSYYSIDSGENWSRATVDGDTSNIDSLHYDNFITWKSGIDIPLVDKSTIQFKILVSDTAIGMSGQTGDFHLDNNNVPVVDTLFTPTAEETGDIELQFIVADAENDTLNYCMQYSMDSGNHWEEPSISFDYYD</sequence>
<protein>
    <submittedName>
        <fullName evidence="1">Uncharacterized protein</fullName>
    </submittedName>
</protein>
<gene>
    <name evidence="1" type="ORF">S01H1_35278</name>
</gene>
<accession>X0UXJ7</accession>
<reference evidence="1" key="1">
    <citation type="journal article" date="2014" name="Front. Microbiol.">
        <title>High frequency of phylogenetically diverse reductive dehalogenase-homologous genes in deep subseafloor sedimentary metagenomes.</title>
        <authorList>
            <person name="Kawai M."/>
            <person name="Futagami T."/>
            <person name="Toyoda A."/>
            <person name="Takaki Y."/>
            <person name="Nishi S."/>
            <person name="Hori S."/>
            <person name="Arai W."/>
            <person name="Tsubouchi T."/>
            <person name="Morono Y."/>
            <person name="Uchiyama I."/>
            <person name="Ito T."/>
            <person name="Fujiyama A."/>
            <person name="Inagaki F."/>
            <person name="Takami H."/>
        </authorList>
    </citation>
    <scope>NUCLEOTIDE SEQUENCE</scope>
    <source>
        <strain evidence="1">Expedition CK06-06</strain>
    </source>
</reference>
<feature type="non-terminal residue" evidence="1">
    <location>
        <position position="271"/>
    </location>
</feature>
<dbReference type="EMBL" id="BARS01022035">
    <property type="protein sequence ID" value="GAG10460.1"/>
    <property type="molecule type" value="Genomic_DNA"/>
</dbReference>
<name>X0UXJ7_9ZZZZ</name>
<dbReference type="InterPro" id="IPR036278">
    <property type="entry name" value="Sialidase_sf"/>
</dbReference>
<comment type="caution">
    <text evidence="1">The sequence shown here is derived from an EMBL/GenBank/DDBJ whole genome shotgun (WGS) entry which is preliminary data.</text>
</comment>
<feature type="non-terminal residue" evidence="1">
    <location>
        <position position="1"/>
    </location>
</feature>
<dbReference type="SUPFAM" id="SSF50939">
    <property type="entry name" value="Sialidases"/>
    <property type="match status" value="1"/>
</dbReference>
<dbReference type="AlphaFoldDB" id="X0UXJ7"/>
<proteinExistence type="predicted"/>